<keyword evidence="2" id="KW-1185">Reference proteome</keyword>
<keyword evidence="1" id="KW-0969">Cilium</keyword>
<keyword evidence="1" id="KW-0282">Flagellum</keyword>
<dbReference type="PROSITE" id="PS51257">
    <property type="entry name" value="PROKAR_LIPOPROTEIN"/>
    <property type="match status" value="1"/>
</dbReference>
<accession>A0ABQ6ZLP7</accession>
<evidence type="ECO:0000313" key="1">
    <source>
        <dbReference type="EMBL" id="KAF1727284.1"/>
    </source>
</evidence>
<protein>
    <submittedName>
        <fullName evidence="1">Flagellar biosynthesis protein</fullName>
    </submittedName>
</protein>
<comment type="caution">
    <text evidence="1">The sequence shown here is derived from an EMBL/GenBank/DDBJ whole genome shotgun (WGS) entry which is preliminary data.</text>
</comment>
<gene>
    <name evidence="1" type="ORF">CSC78_00205</name>
</gene>
<proteinExistence type="predicted"/>
<dbReference type="EMBL" id="PDWW01000001">
    <property type="protein sequence ID" value="KAF1727284.1"/>
    <property type="molecule type" value="Genomic_DNA"/>
</dbReference>
<organism evidence="1 2">
    <name type="scientific">Pseudoxanthomonas japonensis</name>
    <dbReference type="NCBI Taxonomy" id="69284"/>
    <lineage>
        <taxon>Bacteria</taxon>
        <taxon>Pseudomonadati</taxon>
        <taxon>Pseudomonadota</taxon>
        <taxon>Gammaproteobacteria</taxon>
        <taxon>Lysobacterales</taxon>
        <taxon>Lysobacteraceae</taxon>
        <taxon>Pseudoxanthomonas</taxon>
    </lineage>
</organism>
<evidence type="ECO:0000313" key="2">
    <source>
        <dbReference type="Proteomes" id="UP000781710"/>
    </source>
</evidence>
<dbReference type="RefSeq" id="WP_162335893.1">
    <property type="nucleotide sequence ID" value="NZ_JBHSRQ010000007.1"/>
</dbReference>
<reference evidence="1 2" key="1">
    <citation type="submission" date="2017-10" db="EMBL/GenBank/DDBJ databases">
        <title>Whole genome sequencing of members of genus Pseudoxanthomonas.</title>
        <authorList>
            <person name="Kumar S."/>
            <person name="Bansal K."/>
            <person name="Kaur A."/>
            <person name="Patil P."/>
            <person name="Sharma S."/>
            <person name="Patil P.B."/>
        </authorList>
    </citation>
    <scope>NUCLEOTIDE SEQUENCE [LARGE SCALE GENOMIC DNA]</scope>
    <source>
        <strain evidence="1 2">DSM 17109</strain>
    </source>
</reference>
<sequence>MSMSSGRLRALFLVPALLLLGACATSRSYVQLAVPSSGSHVATEGKVAVIDAVVDERTFEENPRDPSIPSLKKGASYALDAEGRLQAIARKRNGYGKAIGDIQLTPPQSVSTIVRDLVADGLRQRGYRVLAAGESAPADALRVKVGIQEFWAWLTPGFWVVSMESKIKTTMAFEGSSVRSAGAAGYGKKTAPTGREDNWKQAYDRAFEDYLQQQKKAFDDAGL</sequence>
<name>A0ABQ6ZLP7_9GAMM</name>
<dbReference type="Proteomes" id="UP000781710">
    <property type="component" value="Unassembled WGS sequence"/>
</dbReference>
<keyword evidence="1" id="KW-0966">Cell projection</keyword>